<organism evidence="1 2">
    <name type="scientific">Flavobacterium arundinis</name>
    <dbReference type="NCBI Taxonomy" id="3139143"/>
    <lineage>
        <taxon>Bacteria</taxon>
        <taxon>Pseudomonadati</taxon>
        <taxon>Bacteroidota</taxon>
        <taxon>Flavobacteriia</taxon>
        <taxon>Flavobacteriales</taxon>
        <taxon>Flavobacteriaceae</taxon>
        <taxon>Flavobacterium</taxon>
    </lineage>
</organism>
<name>A0ABU9I1Y3_9FLAO</name>
<reference evidence="1 2" key="1">
    <citation type="submission" date="2024-04" db="EMBL/GenBank/DDBJ databases">
        <title>Flavobacterium sp. DGU11 16S ribosomal RNA gene Genome sequencing and assembly.</title>
        <authorList>
            <person name="Park S."/>
        </authorList>
    </citation>
    <scope>NUCLEOTIDE SEQUENCE [LARGE SCALE GENOMIC DNA]</scope>
    <source>
        <strain evidence="1 2">DGU11</strain>
    </source>
</reference>
<gene>
    <name evidence="1" type="ORF">AAEO56_18320</name>
</gene>
<proteinExistence type="predicted"/>
<evidence type="ECO:0008006" key="3">
    <source>
        <dbReference type="Google" id="ProtNLM"/>
    </source>
</evidence>
<dbReference type="Proteomes" id="UP001464555">
    <property type="component" value="Unassembled WGS sequence"/>
</dbReference>
<dbReference type="RefSeq" id="WP_341698532.1">
    <property type="nucleotide sequence ID" value="NZ_JBBYHR010000013.1"/>
</dbReference>
<protein>
    <recommendedName>
        <fullName evidence="3">CopG family transcriptional regulator</fullName>
    </recommendedName>
</protein>
<evidence type="ECO:0000313" key="1">
    <source>
        <dbReference type="EMBL" id="MEL1246236.1"/>
    </source>
</evidence>
<comment type="caution">
    <text evidence="1">The sequence shown here is derived from an EMBL/GenBank/DDBJ whole genome shotgun (WGS) entry which is preliminary data.</text>
</comment>
<sequence>MKKIEFTEDQRASILQSIKEYEEGNYLTDEEAEREIQELLS</sequence>
<accession>A0ABU9I1Y3</accession>
<evidence type="ECO:0000313" key="2">
    <source>
        <dbReference type="Proteomes" id="UP001464555"/>
    </source>
</evidence>
<dbReference type="EMBL" id="JBBYHR010000013">
    <property type="protein sequence ID" value="MEL1246236.1"/>
    <property type="molecule type" value="Genomic_DNA"/>
</dbReference>
<keyword evidence="2" id="KW-1185">Reference proteome</keyword>